<dbReference type="RefSeq" id="WP_344209443.1">
    <property type="nucleotide sequence ID" value="NZ_BAAAOS010000006.1"/>
</dbReference>
<evidence type="ECO:0000313" key="2">
    <source>
        <dbReference type="Proteomes" id="UP001500393"/>
    </source>
</evidence>
<evidence type="ECO:0000313" key="1">
    <source>
        <dbReference type="EMBL" id="GAA1555418.1"/>
    </source>
</evidence>
<accession>A0ABN2CBP4</accession>
<dbReference type="Proteomes" id="UP001500393">
    <property type="component" value="Unassembled WGS sequence"/>
</dbReference>
<proteinExistence type="predicted"/>
<protein>
    <submittedName>
        <fullName evidence="1">Uncharacterized protein</fullName>
    </submittedName>
</protein>
<name>A0ABN2CBP4_9ACTN</name>
<reference evidence="1 2" key="1">
    <citation type="journal article" date="2019" name="Int. J. Syst. Evol. Microbiol.">
        <title>The Global Catalogue of Microorganisms (GCM) 10K type strain sequencing project: providing services to taxonomists for standard genome sequencing and annotation.</title>
        <authorList>
            <consortium name="The Broad Institute Genomics Platform"/>
            <consortium name="The Broad Institute Genome Sequencing Center for Infectious Disease"/>
            <person name="Wu L."/>
            <person name="Ma J."/>
        </authorList>
    </citation>
    <scope>NUCLEOTIDE SEQUENCE [LARGE SCALE GENOMIC DNA]</scope>
    <source>
        <strain evidence="1 2">JCM 14969</strain>
    </source>
</reference>
<gene>
    <name evidence="1" type="ORF">GCM10009789_06080</name>
</gene>
<organism evidence="1 2">
    <name type="scientific">Kribbella sancticallisti</name>
    <dbReference type="NCBI Taxonomy" id="460087"/>
    <lineage>
        <taxon>Bacteria</taxon>
        <taxon>Bacillati</taxon>
        <taxon>Actinomycetota</taxon>
        <taxon>Actinomycetes</taxon>
        <taxon>Propionibacteriales</taxon>
        <taxon>Kribbellaceae</taxon>
        <taxon>Kribbella</taxon>
    </lineage>
</organism>
<sequence>MSFYETDPDLRVATWLNRWRLTRDVWEQRRRDDIQIHNLEACHALLPLS</sequence>
<dbReference type="EMBL" id="BAAAOS010000006">
    <property type="protein sequence ID" value="GAA1555418.1"/>
    <property type="molecule type" value="Genomic_DNA"/>
</dbReference>
<keyword evidence="2" id="KW-1185">Reference proteome</keyword>
<comment type="caution">
    <text evidence="1">The sequence shown here is derived from an EMBL/GenBank/DDBJ whole genome shotgun (WGS) entry which is preliminary data.</text>
</comment>